<dbReference type="AlphaFoldDB" id="A0A1L9B8F0"/>
<dbReference type="SUPFAM" id="SSF55961">
    <property type="entry name" value="Bet v1-like"/>
    <property type="match status" value="1"/>
</dbReference>
<dbReference type="InterPro" id="IPR023393">
    <property type="entry name" value="START-like_dom_sf"/>
</dbReference>
<reference evidence="2 3" key="2">
    <citation type="submission" date="2016-12" db="EMBL/GenBank/DDBJ databases">
        <title>Draft Genome Sequence of Cystobacter ferrugineus Strain Cbfe23.</title>
        <authorList>
            <person name="Akbar S."/>
            <person name="Dowd S.E."/>
            <person name="Stevens D.C."/>
        </authorList>
    </citation>
    <scope>NUCLEOTIDE SEQUENCE [LARGE SCALE GENOMIC DNA]</scope>
    <source>
        <strain evidence="2 3">Cbfe23</strain>
    </source>
</reference>
<dbReference type="Pfam" id="PF10604">
    <property type="entry name" value="Polyketide_cyc2"/>
    <property type="match status" value="1"/>
</dbReference>
<dbReference type="CDD" id="cd07818">
    <property type="entry name" value="SRPBCC_1"/>
    <property type="match status" value="1"/>
</dbReference>
<dbReference type="RefSeq" id="WP_071899986.1">
    <property type="nucleotide sequence ID" value="NZ_MPIN01000005.1"/>
</dbReference>
<proteinExistence type="predicted"/>
<dbReference type="EMBL" id="MPIN01000005">
    <property type="protein sequence ID" value="OJH38535.1"/>
    <property type="molecule type" value="Genomic_DNA"/>
</dbReference>
<evidence type="ECO:0000256" key="1">
    <source>
        <dbReference type="SAM" id="MobiDB-lite"/>
    </source>
</evidence>
<gene>
    <name evidence="2" type="ORF">BON30_19990</name>
</gene>
<evidence type="ECO:0000313" key="3">
    <source>
        <dbReference type="Proteomes" id="UP000182229"/>
    </source>
</evidence>
<dbReference type="Gene3D" id="3.30.530.20">
    <property type="match status" value="1"/>
</dbReference>
<keyword evidence="3" id="KW-1185">Reference proteome</keyword>
<protein>
    <submittedName>
        <fullName evidence="2">Polyketide cyclase</fullName>
    </submittedName>
</protein>
<accession>A0A1L9B8F0</accession>
<dbReference type="STRING" id="83449.BON30_19990"/>
<comment type="caution">
    <text evidence="2">The sequence shown here is derived from an EMBL/GenBank/DDBJ whole genome shotgun (WGS) entry which is preliminary data.</text>
</comment>
<name>A0A1L9B8F0_9BACT</name>
<evidence type="ECO:0000313" key="2">
    <source>
        <dbReference type="EMBL" id="OJH38535.1"/>
    </source>
</evidence>
<feature type="region of interest" description="Disordered" evidence="1">
    <location>
        <begin position="187"/>
        <end position="214"/>
    </location>
</feature>
<sequence length="214" mass="22743">MLKKILLGLAVVIVALFGVIATRPSTYTVQRSATFKAPPDIAFALVNDFHQWGGWLPWNALDPSQKTTFEGAPMGVGARYGWSGNDQVGEGRMLIEESKPNELVRIQLEFIRPFASSTLTTFTFKPVAEGVEVTWGMSGEDNFMGKAFSLVVDRDAMLGKDFDKGLAAMKTLAEAEAGKRAEAEAAKLAAEKAAAPAEAPPAAEGGQAVAAPTP</sequence>
<dbReference type="Proteomes" id="UP000182229">
    <property type="component" value="Unassembled WGS sequence"/>
</dbReference>
<dbReference type="OrthoDB" id="9807923at2"/>
<dbReference type="InterPro" id="IPR019587">
    <property type="entry name" value="Polyketide_cyclase/dehydratase"/>
</dbReference>
<reference evidence="3" key="1">
    <citation type="submission" date="2016-11" db="EMBL/GenBank/DDBJ databases">
        <authorList>
            <person name="Shukria A."/>
            <person name="Stevens D.C."/>
        </authorList>
    </citation>
    <scope>NUCLEOTIDE SEQUENCE [LARGE SCALE GENOMIC DNA]</scope>
    <source>
        <strain evidence="3">Cbfe23</strain>
    </source>
</reference>
<organism evidence="2 3">
    <name type="scientific">Cystobacter ferrugineus</name>
    <dbReference type="NCBI Taxonomy" id="83449"/>
    <lineage>
        <taxon>Bacteria</taxon>
        <taxon>Pseudomonadati</taxon>
        <taxon>Myxococcota</taxon>
        <taxon>Myxococcia</taxon>
        <taxon>Myxococcales</taxon>
        <taxon>Cystobacterineae</taxon>
        <taxon>Archangiaceae</taxon>
        <taxon>Cystobacter</taxon>
    </lineage>
</organism>